<dbReference type="Proteomes" id="UP000651475">
    <property type="component" value="Unassembled WGS sequence"/>
</dbReference>
<sequence length="85" mass="9488">MNIYYLFSEQASVSSDSYLTVPAKMGADIEIWIYSRSGRLISHSEGKSQSDKYVCLCSDKNKADSASIVVVHIGDENFVYKIKKA</sequence>
<evidence type="ECO:0000313" key="2">
    <source>
        <dbReference type="Proteomes" id="UP000651475"/>
    </source>
</evidence>
<reference evidence="1 2" key="1">
    <citation type="submission" date="2020-08" db="EMBL/GenBank/DDBJ databases">
        <title>Genome public.</title>
        <authorList>
            <person name="Liu C."/>
            <person name="Sun Q."/>
        </authorList>
    </citation>
    <scope>NUCLEOTIDE SEQUENCE [LARGE SCALE GENOMIC DNA]</scope>
    <source>
        <strain evidence="1 2">NSJ-79</strain>
    </source>
</reference>
<proteinExistence type="predicted"/>
<dbReference type="RefSeq" id="WP_186929702.1">
    <property type="nucleotide sequence ID" value="NZ_JACOOJ010000013.1"/>
</dbReference>
<comment type="caution">
    <text evidence="1">The sequence shown here is derived from an EMBL/GenBank/DDBJ whole genome shotgun (WGS) entry which is preliminary data.</text>
</comment>
<evidence type="ECO:0000313" key="1">
    <source>
        <dbReference type="EMBL" id="MBC5632947.1"/>
    </source>
</evidence>
<name>A0ABR7DNJ9_9BACT</name>
<dbReference type="EMBL" id="JACOOJ010000013">
    <property type="protein sequence ID" value="MBC5632947.1"/>
    <property type="molecule type" value="Genomic_DNA"/>
</dbReference>
<protein>
    <submittedName>
        <fullName evidence="1">Uncharacterized protein</fullName>
    </submittedName>
</protein>
<accession>A0ABR7DNJ9</accession>
<gene>
    <name evidence="1" type="ORF">H8S65_09225</name>
</gene>
<organism evidence="1 2">
    <name type="scientific">Parabacteroides hominis</name>
    <dbReference type="NCBI Taxonomy" id="2763057"/>
    <lineage>
        <taxon>Bacteria</taxon>
        <taxon>Pseudomonadati</taxon>
        <taxon>Bacteroidota</taxon>
        <taxon>Bacteroidia</taxon>
        <taxon>Bacteroidales</taxon>
        <taxon>Tannerellaceae</taxon>
        <taxon>Parabacteroides</taxon>
    </lineage>
</organism>
<keyword evidence="2" id="KW-1185">Reference proteome</keyword>